<dbReference type="PANTHER" id="PTHR14614">
    <property type="entry name" value="HEPATOCELLULAR CARCINOMA-ASSOCIATED ANTIGEN"/>
    <property type="match status" value="1"/>
</dbReference>
<dbReference type="PANTHER" id="PTHR14614:SF109">
    <property type="entry name" value="RIBOSOMAL LYSINE N-METHYLTRANSFERASE 5"/>
    <property type="match status" value="1"/>
</dbReference>
<accession>A0A1V9XEU5</accession>
<dbReference type="Proteomes" id="UP000192247">
    <property type="component" value="Unassembled WGS sequence"/>
</dbReference>
<dbReference type="InterPro" id="IPR029063">
    <property type="entry name" value="SAM-dependent_MTases_sf"/>
</dbReference>
<protein>
    <submittedName>
        <fullName evidence="1">Methyltransferase protein 21D-like</fullName>
    </submittedName>
</protein>
<dbReference type="SUPFAM" id="SSF53335">
    <property type="entry name" value="S-adenosyl-L-methionine-dependent methyltransferases"/>
    <property type="match status" value="1"/>
</dbReference>
<comment type="caution">
    <text evidence="1">The sequence shown here is derived from an EMBL/GenBank/DDBJ whole genome shotgun (WGS) entry which is preliminary data.</text>
</comment>
<dbReference type="InParanoid" id="A0A1V9XEU5"/>
<dbReference type="Gene3D" id="3.40.50.150">
    <property type="entry name" value="Vaccinia Virus protein VP39"/>
    <property type="match status" value="1"/>
</dbReference>
<reference evidence="1 2" key="1">
    <citation type="journal article" date="2017" name="Gigascience">
        <title>Draft genome of the honey bee ectoparasitic mite, Tropilaelaps mercedesae, is shaped by the parasitic life history.</title>
        <authorList>
            <person name="Dong X."/>
            <person name="Armstrong S.D."/>
            <person name="Xia D."/>
            <person name="Makepeace B.L."/>
            <person name="Darby A.C."/>
            <person name="Kadowaki T."/>
        </authorList>
    </citation>
    <scope>NUCLEOTIDE SEQUENCE [LARGE SCALE GENOMIC DNA]</scope>
    <source>
        <strain evidence="1">Wuxi-XJTLU</strain>
    </source>
</reference>
<dbReference type="STRING" id="418985.A0A1V9XEU5"/>
<dbReference type="GO" id="GO:0008168">
    <property type="term" value="F:methyltransferase activity"/>
    <property type="evidence" value="ECO:0007669"/>
    <property type="project" value="UniProtKB-KW"/>
</dbReference>
<dbReference type="EMBL" id="MNPL01012595">
    <property type="protein sequence ID" value="OQR72054.1"/>
    <property type="molecule type" value="Genomic_DNA"/>
</dbReference>
<keyword evidence="2" id="KW-1185">Reference proteome</keyword>
<keyword evidence="1" id="KW-0489">Methyltransferase</keyword>
<evidence type="ECO:0000313" key="2">
    <source>
        <dbReference type="Proteomes" id="UP000192247"/>
    </source>
</evidence>
<dbReference type="InterPro" id="IPR019410">
    <property type="entry name" value="Methyltransf_16"/>
</dbReference>
<evidence type="ECO:0000313" key="1">
    <source>
        <dbReference type="EMBL" id="OQR72054.1"/>
    </source>
</evidence>
<sequence length="212" mass="23866">MLETFTREIALDHLKKPLVIHQQTPSDVGGVVWDGALVLASFISKFKKDFMRDATIVELGTGTGVVGLACATFPAKKVLLTDFPTVRELVEKNIAENLAVLRAPCEFVPLDWSHPEELVLEEEPKMVIASECIYYGDAIKPLVDTLSYLSGFDTRVLISFEFRPQKNHVDAIKEFLACCKTTFVVKEVPLDEQHENYRSDDIKILLLTKKHC</sequence>
<dbReference type="OrthoDB" id="413520at2759"/>
<proteinExistence type="predicted"/>
<gene>
    <name evidence="1" type="ORF">BIW11_03849</name>
</gene>
<organism evidence="1 2">
    <name type="scientific">Tropilaelaps mercedesae</name>
    <dbReference type="NCBI Taxonomy" id="418985"/>
    <lineage>
        <taxon>Eukaryota</taxon>
        <taxon>Metazoa</taxon>
        <taxon>Ecdysozoa</taxon>
        <taxon>Arthropoda</taxon>
        <taxon>Chelicerata</taxon>
        <taxon>Arachnida</taxon>
        <taxon>Acari</taxon>
        <taxon>Parasitiformes</taxon>
        <taxon>Mesostigmata</taxon>
        <taxon>Gamasina</taxon>
        <taxon>Dermanyssoidea</taxon>
        <taxon>Laelapidae</taxon>
        <taxon>Tropilaelaps</taxon>
    </lineage>
</organism>
<keyword evidence="1" id="KW-0808">Transferase</keyword>
<dbReference type="AlphaFoldDB" id="A0A1V9XEU5"/>
<dbReference type="Pfam" id="PF10294">
    <property type="entry name" value="Methyltransf_16"/>
    <property type="match status" value="1"/>
</dbReference>
<name>A0A1V9XEU5_9ACAR</name>
<dbReference type="GO" id="GO:0032259">
    <property type="term" value="P:methylation"/>
    <property type="evidence" value="ECO:0007669"/>
    <property type="project" value="UniProtKB-KW"/>
</dbReference>